<gene>
    <name evidence="2" type="ORF">QWI33_23905</name>
</gene>
<evidence type="ECO:0000313" key="3">
    <source>
        <dbReference type="Proteomes" id="UP001171902"/>
    </source>
</evidence>
<protein>
    <submittedName>
        <fullName evidence="2">Nucleotidyltransferase domain-containing protein</fullName>
        <ecNumber evidence="2">2.7.7.-</ecNumber>
    </submittedName>
</protein>
<dbReference type="EMBL" id="JAUEMJ010000009">
    <property type="protein sequence ID" value="MDN3242790.1"/>
    <property type="molecule type" value="Genomic_DNA"/>
</dbReference>
<feature type="domain" description="Polymerase nucleotidyl transferase" evidence="1">
    <location>
        <begin position="23"/>
        <end position="51"/>
    </location>
</feature>
<dbReference type="InterPro" id="IPR043519">
    <property type="entry name" value="NT_sf"/>
</dbReference>
<keyword evidence="3" id="KW-1185">Reference proteome</keyword>
<evidence type="ECO:0000259" key="1">
    <source>
        <dbReference type="Pfam" id="PF01909"/>
    </source>
</evidence>
<dbReference type="RefSeq" id="WP_289959476.1">
    <property type="nucleotide sequence ID" value="NZ_JAUEMJ010000009.1"/>
</dbReference>
<dbReference type="Pfam" id="PF01909">
    <property type="entry name" value="NTP_transf_2"/>
    <property type="match status" value="1"/>
</dbReference>
<accession>A0ABT7YVZ6</accession>
<proteinExistence type="predicted"/>
<dbReference type="Gene3D" id="3.30.460.10">
    <property type="entry name" value="Beta Polymerase, domain 2"/>
    <property type="match status" value="1"/>
</dbReference>
<dbReference type="InterPro" id="IPR002934">
    <property type="entry name" value="Polymerase_NTP_transf_dom"/>
</dbReference>
<dbReference type="SUPFAM" id="SSF81301">
    <property type="entry name" value="Nucleotidyltransferase"/>
    <property type="match status" value="1"/>
</dbReference>
<keyword evidence="2" id="KW-0548">Nucleotidyltransferase</keyword>
<dbReference type="CDD" id="cd05403">
    <property type="entry name" value="NT_KNTase_like"/>
    <property type="match status" value="1"/>
</dbReference>
<evidence type="ECO:0000313" key="2">
    <source>
        <dbReference type="EMBL" id="MDN3242790.1"/>
    </source>
</evidence>
<sequence>MHHTLHALAIAERLAADLAPSALGIALFGSVAQGTDHPHSDIDLFLAVESGAGTEIRQVEGRMVTLSRKTLTDLEGAFTSPWEAVVAVGAWRRARLLHDPEGHLARLQARAHAWTWDLIGPGADHWAAGELVGLAEEVHKTRGMLERGRTRAAAANRAILVLQLGYAMSVANRLVCDTENDLWDAVAAAEGPAWAAAWDAAAGITPAGHEDGCRAALALYRHAAARLATHLDGDAAAIVTTACDLTAT</sequence>
<organism evidence="2 3">
    <name type="scientific">Glycomyces tritici</name>
    <dbReference type="NCBI Taxonomy" id="2665176"/>
    <lineage>
        <taxon>Bacteria</taxon>
        <taxon>Bacillati</taxon>
        <taxon>Actinomycetota</taxon>
        <taxon>Actinomycetes</taxon>
        <taxon>Glycomycetales</taxon>
        <taxon>Glycomycetaceae</taxon>
        <taxon>Glycomyces</taxon>
    </lineage>
</organism>
<dbReference type="Proteomes" id="UP001171902">
    <property type="component" value="Unassembled WGS sequence"/>
</dbReference>
<keyword evidence="2" id="KW-0808">Transferase</keyword>
<reference evidence="2" key="1">
    <citation type="submission" date="2023-06" db="EMBL/GenBank/DDBJ databases">
        <title>Gycomyces niveus sp.nov., a novel actinomycete isolated from soil in Shouguang.</title>
        <authorList>
            <person name="Yang X."/>
            <person name="Zhao J."/>
        </authorList>
    </citation>
    <scope>NUCLEOTIDE SEQUENCE</scope>
    <source>
        <strain evidence="2">NEAU C2</strain>
    </source>
</reference>
<dbReference type="EC" id="2.7.7.-" evidence="2"/>
<comment type="caution">
    <text evidence="2">The sequence shown here is derived from an EMBL/GenBank/DDBJ whole genome shotgun (WGS) entry which is preliminary data.</text>
</comment>
<name>A0ABT7YVZ6_9ACTN</name>
<dbReference type="GO" id="GO:0016779">
    <property type="term" value="F:nucleotidyltransferase activity"/>
    <property type="evidence" value="ECO:0007669"/>
    <property type="project" value="UniProtKB-KW"/>
</dbReference>